<evidence type="ECO:0000313" key="2">
    <source>
        <dbReference type="EMBL" id="BFO81948.1"/>
    </source>
</evidence>
<protein>
    <recommendedName>
        <fullName evidence="3">ParB/Sulfiredoxin domain-containing protein</fullName>
    </recommendedName>
</protein>
<dbReference type="EMBL" id="AP035789">
    <property type="protein sequence ID" value="BFO81948.1"/>
    <property type="molecule type" value="Genomic_DNA"/>
</dbReference>
<feature type="region of interest" description="Disordered" evidence="1">
    <location>
        <begin position="255"/>
        <end position="284"/>
    </location>
</feature>
<dbReference type="AlphaFoldDB" id="A0AB33JIK2"/>
<name>A0AB33JIK2_9BACT</name>
<accession>A0AB33JIK2</accession>
<reference evidence="2" key="1">
    <citation type="submission" date="2024-07" db="EMBL/GenBank/DDBJ databases">
        <title>Complete genome sequence of Prevotella sp. YM-2024 GTC17262.</title>
        <authorList>
            <person name="Hayashi M."/>
            <person name="Muto Y."/>
            <person name="Tanaka K."/>
            <person name="Niwa H."/>
        </authorList>
    </citation>
    <scope>NUCLEOTIDE SEQUENCE</scope>
    <source>
        <strain evidence="2">GTC17262</strain>
    </source>
</reference>
<evidence type="ECO:0000256" key="1">
    <source>
        <dbReference type="SAM" id="MobiDB-lite"/>
    </source>
</evidence>
<proteinExistence type="predicted"/>
<gene>
    <name evidence="2" type="ORF">GTC17262_21390</name>
</gene>
<feature type="compositionally biased region" description="Basic and acidic residues" evidence="1">
    <location>
        <begin position="258"/>
        <end position="267"/>
    </location>
</feature>
<evidence type="ECO:0008006" key="3">
    <source>
        <dbReference type="Google" id="ProtNLM"/>
    </source>
</evidence>
<sequence length="422" mass="48073">MEQEIQNLKIADLVLWTENPRDPIDSNAKDQDVVNMAMNDRSGLWQLQKLADQMGDYYDFSELPIVVYEDKKPVVYDGNRRVILAKISKGLVTTKTIIKNLPSIPDEIPCNVCKKDIAINSILRKHGTKGSWRPLYRDQFIMKYKNNGKKSDFLIIDEATGIISTHHKMNQGFVRDEVFTPSNLEKLGLRINNGKLESKHSMDVLNEILSDLCDKIERNFLSTRQSRGDVFGILNDSTKHLISEDEKNHFIEIANSETKTEGQKQDTDTTSNSTQDKRRTRRTKNTEQILFGKQLSLKAGDVNNLYRDICDLNDYYNINLSRLTRSFVTLIRMSLRLLCETASSECGYKDIAGYCGRYFDDAKKTLTSDEATLLSTQNVSKGSLIPLLHIGAHNYTASQNYEQTKAVSIILGAMLQFSHNHK</sequence>
<organism evidence="2">
    <name type="scientific">Prevotella sp. GTC17262</name>
    <dbReference type="NCBI Taxonomy" id="3236797"/>
    <lineage>
        <taxon>Bacteria</taxon>
        <taxon>Pseudomonadati</taxon>
        <taxon>Bacteroidota</taxon>
        <taxon>Bacteroidia</taxon>
        <taxon>Bacteroidales</taxon>
        <taxon>Prevotellaceae</taxon>
        <taxon>Prevotella</taxon>
    </lineage>
</organism>